<sequence>MRKRVYITSGVLVILTLCILCSCSYGLQPAAVSSQAAEKPAAESLVTFDTSSKTSSDAASSEVSSAPSSETSTEISSEVSSEAVSSSSKAASSKAASSKAASSKAKTESSKAASSKAASSKPVSSQAESSKSSVSTSKEPFLYLLYNASINTEKKITVNGPDTCRITGVQVNGVEDTDASSATTDVSYDKATFSFKASAKGRYSIQVSVENPSTGNIYDLTTTIVLG</sequence>
<evidence type="ECO:0000313" key="2">
    <source>
        <dbReference type="EMBL" id="SDN68638.1"/>
    </source>
</evidence>
<accession>A0A1H0DEW7</accession>
<feature type="region of interest" description="Disordered" evidence="1">
    <location>
        <begin position="48"/>
        <end position="83"/>
    </location>
</feature>
<dbReference type="PROSITE" id="PS51257">
    <property type="entry name" value="PROKAR_LIPOPROTEIN"/>
    <property type="match status" value="1"/>
</dbReference>
<protein>
    <submittedName>
        <fullName evidence="2">Uncharacterized protein</fullName>
    </submittedName>
</protein>
<proteinExistence type="predicted"/>
<feature type="region of interest" description="Disordered" evidence="1">
    <location>
        <begin position="97"/>
        <end position="132"/>
    </location>
</feature>
<organism evidence="2 3">
    <name type="scientific">Acetanaerobacterium elongatum</name>
    <dbReference type="NCBI Taxonomy" id="258515"/>
    <lineage>
        <taxon>Bacteria</taxon>
        <taxon>Bacillati</taxon>
        <taxon>Bacillota</taxon>
        <taxon>Clostridia</taxon>
        <taxon>Eubacteriales</taxon>
        <taxon>Oscillospiraceae</taxon>
        <taxon>Acetanaerobacterium</taxon>
    </lineage>
</organism>
<feature type="compositionally biased region" description="Low complexity" evidence="1">
    <location>
        <begin position="51"/>
        <end position="83"/>
    </location>
</feature>
<reference evidence="2 3" key="1">
    <citation type="submission" date="2016-10" db="EMBL/GenBank/DDBJ databases">
        <authorList>
            <person name="de Groot N.N."/>
        </authorList>
    </citation>
    <scope>NUCLEOTIDE SEQUENCE [LARGE SCALE GENOMIC DNA]</scope>
    <source>
        <strain evidence="2 3">CGMCC 1.5012</strain>
    </source>
</reference>
<keyword evidence="3" id="KW-1185">Reference proteome</keyword>
<dbReference type="AlphaFoldDB" id="A0A1H0DEW7"/>
<dbReference type="EMBL" id="FNID01000028">
    <property type="protein sequence ID" value="SDN68638.1"/>
    <property type="molecule type" value="Genomic_DNA"/>
</dbReference>
<name>A0A1H0DEW7_9FIRM</name>
<evidence type="ECO:0000256" key="1">
    <source>
        <dbReference type="SAM" id="MobiDB-lite"/>
    </source>
</evidence>
<gene>
    <name evidence="2" type="ORF">SAMN05192585_12818</name>
</gene>
<evidence type="ECO:0000313" key="3">
    <source>
        <dbReference type="Proteomes" id="UP000199182"/>
    </source>
</evidence>
<dbReference type="Proteomes" id="UP000199182">
    <property type="component" value="Unassembled WGS sequence"/>
</dbReference>